<feature type="transmembrane region" description="Helical" evidence="2">
    <location>
        <begin position="6"/>
        <end position="24"/>
    </location>
</feature>
<dbReference type="PRINTS" id="PR01490">
    <property type="entry name" value="RTXTOXIND"/>
</dbReference>
<evidence type="ECO:0000256" key="1">
    <source>
        <dbReference type="ARBA" id="ARBA00009477"/>
    </source>
</evidence>
<dbReference type="Pfam" id="PF25917">
    <property type="entry name" value="BSH_RND"/>
    <property type="match status" value="1"/>
</dbReference>
<reference evidence="6" key="1">
    <citation type="journal article" date="2020" name="mSystems">
        <title>Genome- and Community-Level Interaction Insights into Carbon Utilization and Element Cycling Functions of Hydrothermarchaeota in Hydrothermal Sediment.</title>
        <authorList>
            <person name="Zhou Z."/>
            <person name="Liu Y."/>
            <person name="Xu W."/>
            <person name="Pan J."/>
            <person name="Luo Z.H."/>
            <person name="Li M."/>
        </authorList>
    </citation>
    <scope>NUCLEOTIDE SEQUENCE</scope>
    <source>
        <strain evidence="6">HyVt-388</strain>
    </source>
</reference>
<comment type="similarity">
    <text evidence="1">Belongs to the membrane fusion protein (MFP) (TC 8.A.1) family.</text>
</comment>
<evidence type="ECO:0000313" key="6">
    <source>
        <dbReference type="EMBL" id="HEC78892.1"/>
    </source>
</evidence>
<dbReference type="InterPro" id="IPR006143">
    <property type="entry name" value="RND_pump_MFP"/>
</dbReference>
<evidence type="ECO:0000313" key="7">
    <source>
        <dbReference type="Proteomes" id="UP000885826"/>
    </source>
</evidence>
<evidence type="ECO:0000256" key="2">
    <source>
        <dbReference type="SAM" id="Phobius"/>
    </source>
</evidence>
<dbReference type="EMBL" id="DRIG01000075">
    <property type="protein sequence ID" value="HEC78892.1"/>
    <property type="molecule type" value="Genomic_DNA"/>
</dbReference>
<dbReference type="Pfam" id="PF25989">
    <property type="entry name" value="YknX_C"/>
    <property type="match status" value="1"/>
</dbReference>
<dbReference type="Pfam" id="PF25990">
    <property type="entry name" value="Beta-barrel_YknX"/>
    <property type="match status" value="1"/>
</dbReference>
<dbReference type="Gene3D" id="6.20.50.140">
    <property type="match status" value="1"/>
</dbReference>
<feature type="domain" description="YknX-like C-terminal permuted SH3-like" evidence="4">
    <location>
        <begin position="294"/>
        <end position="354"/>
    </location>
</feature>
<dbReference type="InterPro" id="IPR058625">
    <property type="entry name" value="MdtA-like_BSH"/>
</dbReference>
<dbReference type="InterPro" id="IPR058637">
    <property type="entry name" value="YknX-like_C"/>
</dbReference>
<evidence type="ECO:0000259" key="5">
    <source>
        <dbReference type="Pfam" id="PF25990"/>
    </source>
</evidence>
<accession>A0A9C9ENF5</accession>
<feature type="domain" description="Multidrug resistance protein MdtA-like barrel-sandwich hybrid" evidence="3">
    <location>
        <begin position="57"/>
        <end position="178"/>
    </location>
</feature>
<dbReference type="Proteomes" id="UP000885826">
    <property type="component" value="Unassembled WGS sequence"/>
</dbReference>
<dbReference type="Gene3D" id="1.10.287.470">
    <property type="entry name" value="Helix hairpin bin"/>
    <property type="match status" value="1"/>
</dbReference>
<keyword evidence="2" id="KW-0812">Transmembrane</keyword>
<dbReference type="NCBIfam" id="TIGR01730">
    <property type="entry name" value="RND_mfp"/>
    <property type="match status" value="1"/>
</dbReference>
<dbReference type="AlphaFoldDB" id="A0A9C9ENF5"/>
<organism evidence="6 7">
    <name type="scientific">candidate division WOR-3 bacterium</name>
    <dbReference type="NCBI Taxonomy" id="2052148"/>
    <lineage>
        <taxon>Bacteria</taxon>
        <taxon>Bacteria division WOR-3</taxon>
    </lineage>
</organism>
<sequence length="383" mass="42223">MKKKYFIIIGIVIFAVVIILLNLAPKKSGKKVEVTLVKRGNIVSKVSASGELRAKSQVDISAETIGRIERIYFKEGDYVKKGTLLIELDDVKVDANRKLASAQLKQAQQDFQRSKKLFEKELISKESFEKIELNYETAKAQYEQALDAYKKTKIYAPISGKIMKVNVEEGETAMMGTMNVKGTVLMTIADLSRMIAVVTIDETDVPQVKVGQSAEVIADALPDSVFTGVVTKVGLMPITSQLTTEKVTDFEVEIELSRFSALLRPGMNVKADIITSEKDDVLTIPIQASGKRKIKEETTETVFLVKEGKAQLAKITPGVSSDTEIEVIDGVEEGDTVITGPYRVLSKLKDGQKVVFKMSEEDTTAAPQSRKLRGALKGLKKRL</sequence>
<dbReference type="PANTHER" id="PTHR30469">
    <property type="entry name" value="MULTIDRUG RESISTANCE PROTEIN MDTA"/>
    <property type="match status" value="1"/>
</dbReference>
<keyword evidence="2" id="KW-0472">Membrane</keyword>
<dbReference type="PANTHER" id="PTHR30469:SF33">
    <property type="entry name" value="SLR1207 PROTEIN"/>
    <property type="match status" value="1"/>
</dbReference>
<evidence type="ECO:0000259" key="3">
    <source>
        <dbReference type="Pfam" id="PF25917"/>
    </source>
</evidence>
<feature type="domain" description="YknX-like beta-barrel" evidence="5">
    <location>
        <begin position="198"/>
        <end position="273"/>
    </location>
</feature>
<gene>
    <name evidence="6" type="ORF">ENI34_07090</name>
</gene>
<name>A0A9C9ENF5_UNCW3</name>
<dbReference type="Gene3D" id="2.40.50.100">
    <property type="match status" value="1"/>
</dbReference>
<dbReference type="SUPFAM" id="SSF111369">
    <property type="entry name" value="HlyD-like secretion proteins"/>
    <property type="match status" value="1"/>
</dbReference>
<evidence type="ECO:0000259" key="4">
    <source>
        <dbReference type="Pfam" id="PF25989"/>
    </source>
</evidence>
<keyword evidence="2" id="KW-1133">Transmembrane helix</keyword>
<dbReference type="GO" id="GO:1990281">
    <property type="term" value="C:efflux pump complex"/>
    <property type="evidence" value="ECO:0007669"/>
    <property type="project" value="TreeGrafter"/>
</dbReference>
<protein>
    <submittedName>
        <fullName evidence="6">Efflux RND transporter periplasmic adaptor subunit</fullName>
    </submittedName>
</protein>
<comment type="caution">
    <text evidence="6">The sequence shown here is derived from an EMBL/GenBank/DDBJ whole genome shotgun (WGS) entry which is preliminary data.</text>
</comment>
<dbReference type="Gene3D" id="2.40.30.170">
    <property type="match status" value="1"/>
</dbReference>
<proteinExistence type="inferred from homology"/>
<dbReference type="InterPro" id="IPR058636">
    <property type="entry name" value="Beta-barrel_YknX"/>
</dbReference>
<dbReference type="GO" id="GO:0015562">
    <property type="term" value="F:efflux transmembrane transporter activity"/>
    <property type="evidence" value="ECO:0007669"/>
    <property type="project" value="TreeGrafter"/>
</dbReference>